<reference evidence="1 2" key="1">
    <citation type="submission" date="2021-06" db="EMBL/GenBank/DDBJ databases">
        <authorList>
            <person name="Palmer J.M."/>
        </authorList>
    </citation>
    <scope>NUCLEOTIDE SEQUENCE [LARGE SCALE GENOMIC DNA]</scope>
    <source>
        <strain evidence="1 2">AS_MEX2019</strain>
        <tissue evidence="1">Muscle</tissue>
    </source>
</reference>
<proteinExistence type="predicted"/>
<evidence type="ECO:0000313" key="2">
    <source>
        <dbReference type="Proteomes" id="UP001469553"/>
    </source>
</evidence>
<evidence type="ECO:0000313" key="1">
    <source>
        <dbReference type="EMBL" id="MEQ2314739.1"/>
    </source>
</evidence>
<sequence length="115" mass="12637">METGTGQLWLREKIRLTDWTPETCQRRMRGLQVKGGSHRTWGVCECGQSYPPWLARRCQVVALGGQTGFTQLEGSQESQPNGLIRDSVLTESPCLRSVQVGSGETAPGGFRTGKN</sequence>
<name>A0ABV1A863_9TELE</name>
<gene>
    <name evidence="1" type="ORF">AMECASPLE_015240</name>
</gene>
<accession>A0ABV1A863</accession>
<keyword evidence="2" id="KW-1185">Reference proteome</keyword>
<dbReference type="Proteomes" id="UP001469553">
    <property type="component" value="Unassembled WGS sequence"/>
</dbReference>
<comment type="caution">
    <text evidence="1">The sequence shown here is derived from an EMBL/GenBank/DDBJ whole genome shotgun (WGS) entry which is preliminary data.</text>
</comment>
<protein>
    <submittedName>
        <fullName evidence="1">Uncharacterized protein</fullName>
    </submittedName>
</protein>
<organism evidence="1 2">
    <name type="scientific">Ameca splendens</name>
    <dbReference type="NCBI Taxonomy" id="208324"/>
    <lineage>
        <taxon>Eukaryota</taxon>
        <taxon>Metazoa</taxon>
        <taxon>Chordata</taxon>
        <taxon>Craniata</taxon>
        <taxon>Vertebrata</taxon>
        <taxon>Euteleostomi</taxon>
        <taxon>Actinopterygii</taxon>
        <taxon>Neopterygii</taxon>
        <taxon>Teleostei</taxon>
        <taxon>Neoteleostei</taxon>
        <taxon>Acanthomorphata</taxon>
        <taxon>Ovalentaria</taxon>
        <taxon>Atherinomorphae</taxon>
        <taxon>Cyprinodontiformes</taxon>
        <taxon>Goodeidae</taxon>
        <taxon>Ameca</taxon>
    </lineage>
</organism>
<dbReference type="EMBL" id="JAHRIP010085705">
    <property type="protein sequence ID" value="MEQ2314739.1"/>
    <property type="molecule type" value="Genomic_DNA"/>
</dbReference>